<evidence type="ECO:0000313" key="3">
    <source>
        <dbReference type="EMBL" id="SFB11856.1"/>
    </source>
</evidence>
<sequence length="421" mass="45844">MPGAGTKAGTTTAELSAYLIDLTRLARRAGRCLTGIDRVERAWLRHAITELPRSWGLIRTAYGYLLLDRAGMAFLDASLSSGDWGNSDLLSRLARGLDAPQQRAEAALRRAAMTRCAAPMLRRMLSRSLPGDFDYINVGHSNLTERVMSSVRASTCGRIIVLLHDAIPLDFPQTQSPEAPERYRRNLSIAGRFADRLLYPSTYSKERCEGHLTQMGPVPPGRVVPLGMTSVMPCATEIPPGVLPKGPFFLAIGTVDPRKNHLFLLDLWERMGQGKFSELPPLLICGAPGWEADTILHRFATSPLWGKGVHVYSGLSDGAIAALLERASGLLFPSLAEGAGLPPIEALSRGCPVISAPLPSCREYLGDSVRYIPLEAISQWEKAVAELSVGSLGGAGATRNSPYIRKDWREHFKLALTYACQ</sequence>
<dbReference type="OrthoDB" id="9790710at2"/>
<name>A0A1I0YGH4_9RHOB</name>
<dbReference type="SUPFAM" id="SSF53756">
    <property type="entry name" value="UDP-Glycosyltransferase/glycogen phosphorylase"/>
    <property type="match status" value="1"/>
</dbReference>
<dbReference type="GO" id="GO:0016757">
    <property type="term" value="F:glycosyltransferase activity"/>
    <property type="evidence" value="ECO:0007669"/>
    <property type="project" value="InterPro"/>
</dbReference>
<gene>
    <name evidence="3" type="ORF">SAMN05421688_3020</name>
</gene>
<accession>A0A1I0YGH4</accession>
<evidence type="ECO:0000313" key="4">
    <source>
        <dbReference type="Proteomes" id="UP000198796"/>
    </source>
</evidence>
<proteinExistence type="predicted"/>
<feature type="domain" description="Glycosyl transferase family 1" evidence="2">
    <location>
        <begin position="245"/>
        <end position="369"/>
    </location>
</feature>
<dbReference type="EMBL" id="FOJU01000005">
    <property type="protein sequence ID" value="SFB11856.1"/>
    <property type="molecule type" value="Genomic_DNA"/>
</dbReference>
<evidence type="ECO:0000256" key="1">
    <source>
        <dbReference type="ARBA" id="ARBA00022679"/>
    </source>
</evidence>
<evidence type="ECO:0000259" key="2">
    <source>
        <dbReference type="Pfam" id="PF00534"/>
    </source>
</evidence>
<keyword evidence="1 3" id="KW-0808">Transferase</keyword>
<dbReference type="AlphaFoldDB" id="A0A1I0YGH4"/>
<keyword evidence="4" id="KW-1185">Reference proteome</keyword>
<dbReference type="Gene3D" id="3.40.50.2000">
    <property type="entry name" value="Glycogen Phosphorylase B"/>
    <property type="match status" value="1"/>
</dbReference>
<dbReference type="Proteomes" id="UP000198796">
    <property type="component" value="Unassembled WGS sequence"/>
</dbReference>
<dbReference type="InterPro" id="IPR001296">
    <property type="entry name" value="Glyco_trans_1"/>
</dbReference>
<protein>
    <submittedName>
        <fullName evidence="3">Glycosyl transferases group 1</fullName>
    </submittedName>
</protein>
<dbReference type="Pfam" id="PF00534">
    <property type="entry name" value="Glycos_transf_1"/>
    <property type="match status" value="1"/>
</dbReference>
<dbReference type="PANTHER" id="PTHR46401:SF2">
    <property type="entry name" value="GLYCOSYLTRANSFERASE WBBK-RELATED"/>
    <property type="match status" value="1"/>
</dbReference>
<reference evidence="3 4" key="1">
    <citation type="submission" date="2016-10" db="EMBL/GenBank/DDBJ databases">
        <authorList>
            <person name="de Groot N.N."/>
        </authorList>
    </citation>
    <scope>NUCLEOTIDE SEQUENCE [LARGE SCALE GENOMIC DNA]</scope>
    <source>
        <strain evidence="3 4">DSM 29316</strain>
    </source>
</reference>
<dbReference type="STRING" id="871651.SAMN05421688_3020"/>
<dbReference type="PANTHER" id="PTHR46401">
    <property type="entry name" value="GLYCOSYLTRANSFERASE WBBK-RELATED"/>
    <property type="match status" value="1"/>
</dbReference>
<organism evidence="3 4">
    <name type="scientific">Poseidonocella pacifica</name>
    <dbReference type="NCBI Taxonomy" id="871651"/>
    <lineage>
        <taxon>Bacteria</taxon>
        <taxon>Pseudomonadati</taxon>
        <taxon>Pseudomonadota</taxon>
        <taxon>Alphaproteobacteria</taxon>
        <taxon>Rhodobacterales</taxon>
        <taxon>Roseobacteraceae</taxon>
        <taxon>Poseidonocella</taxon>
    </lineage>
</organism>
<dbReference type="RefSeq" id="WP_092066370.1">
    <property type="nucleotide sequence ID" value="NZ_FOJU01000005.1"/>
</dbReference>